<comment type="similarity">
    <text evidence="1">Belongs to the 'phage' integrase family.</text>
</comment>
<dbReference type="InterPro" id="IPR050090">
    <property type="entry name" value="Tyrosine_recombinase_XerCD"/>
</dbReference>
<keyword evidence="2" id="KW-0229">DNA integration</keyword>
<evidence type="ECO:0000256" key="3">
    <source>
        <dbReference type="ARBA" id="ARBA00023125"/>
    </source>
</evidence>
<evidence type="ECO:0000259" key="6">
    <source>
        <dbReference type="PROSITE" id="PS51898"/>
    </source>
</evidence>
<dbReference type="GO" id="GO:0015074">
    <property type="term" value="P:DNA integration"/>
    <property type="evidence" value="ECO:0007669"/>
    <property type="project" value="UniProtKB-KW"/>
</dbReference>
<dbReference type="CDD" id="cd00798">
    <property type="entry name" value="INT_XerDC_C"/>
    <property type="match status" value="1"/>
</dbReference>
<evidence type="ECO:0000313" key="9">
    <source>
        <dbReference type="Proteomes" id="UP000243297"/>
    </source>
</evidence>
<dbReference type="InterPro" id="IPR044068">
    <property type="entry name" value="CB"/>
</dbReference>
<dbReference type="GO" id="GO:0003677">
    <property type="term" value="F:DNA binding"/>
    <property type="evidence" value="ECO:0007669"/>
    <property type="project" value="UniProtKB-UniRule"/>
</dbReference>
<dbReference type="Pfam" id="PF00589">
    <property type="entry name" value="Phage_integrase"/>
    <property type="match status" value="1"/>
</dbReference>
<dbReference type="PANTHER" id="PTHR30349">
    <property type="entry name" value="PHAGE INTEGRASE-RELATED"/>
    <property type="match status" value="1"/>
</dbReference>
<sequence length="302" mass="35459">MDLSKALKEYRMEIENRDPKAARTVKNYIIDVTAYLEYLKEKGFDDIQKVKYRDIESYILSIDHYSRNTIARKSCAIRSFHQFLNFKYDFNNPSLNLEVRRGKKALPVYCTIEEINQLMDSFNDEVPNECFQHAMLEFIYACGLRVSECVHLTLNRVDLNTNMVRVLGKGDKERIVPIPDESRNILLRYFDTVRPVWNKRGSNLFFVNHFGKHITTEYVESVLRYKCNELGFTKHVTPHKLRHSFATHLLQGDADLRAIQELLGHSNIETTEIYTHVQENRLKQSYAKFHPGNKEGDDDDEI</sequence>
<proteinExistence type="inferred from homology"/>
<dbReference type="Gene3D" id="1.10.443.10">
    <property type="entry name" value="Intergrase catalytic core"/>
    <property type="match status" value="1"/>
</dbReference>
<evidence type="ECO:0000256" key="2">
    <source>
        <dbReference type="ARBA" id="ARBA00022908"/>
    </source>
</evidence>
<keyword evidence="4" id="KW-0233">DNA recombination</keyword>
<dbReference type="InterPro" id="IPR011010">
    <property type="entry name" value="DNA_brk_join_enz"/>
</dbReference>
<feature type="domain" description="Tyr recombinase" evidence="6">
    <location>
        <begin position="105"/>
        <end position="287"/>
    </location>
</feature>
<protein>
    <submittedName>
        <fullName evidence="8">Integrase/recombinase XerD</fullName>
    </submittedName>
</protein>
<gene>
    <name evidence="8" type="ORF">SAMN02745191_1998</name>
</gene>
<dbReference type="PANTHER" id="PTHR30349:SF41">
    <property type="entry name" value="INTEGRASE_RECOMBINASE PROTEIN MJ0367-RELATED"/>
    <property type="match status" value="1"/>
</dbReference>
<dbReference type="Gene3D" id="1.10.150.130">
    <property type="match status" value="1"/>
</dbReference>
<accession>A0A1T4PFW4</accession>
<evidence type="ECO:0000256" key="4">
    <source>
        <dbReference type="ARBA" id="ARBA00023172"/>
    </source>
</evidence>
<dbReference type="InterPro" id="IPR004107">
    <property type="entry name" value="Integrase_SAM-like_N"/>
</dbReference>
<dbReference type="RefSeq" id="WP_078712398.1">
    <property type="nucleotide sequence ID" value="NZ_FUWY01000006.1"/>
</dbReference>
<organism evidence="8 9">
    <name type="scientific">Anaerorhabdus furcosa</name>
    <dbReference type="NCBI Taxonomy" id="118967"/>
    <lineage>
        <taxon>Bacteria</taxon>
        <taxon>Bacillati</taxon>
        <taxon>Bacillota</taxon>
        <taxon>Erysipelotrichia</taxon>
        <taxon>Erysipelotrichales</taxon>
        <taxon>Erysipelotrichaceae</taxon>
        <taxon>Anaerorhabdus</taxon>
    </lineage>
</organism>
<reference evidence="9" key="1">
    <citation type="submission" date="2017-02" db="EMBL/GenBank/DDBJ databases">
        <authorList>
            <person name="Varghese N."/>
            <person name="Submissions S."/>
        </authorList>
    </citation>
    <scope>NUCLEOTIDE SEQUENCE [LARGE SCALE GENOMIC DNA]</scope>
    <source>
        <strain evidence="9">ATCC 25662</strain>
    </source>
</reference>
<dbReference type="GO" id="GO:0006310">
    <property type="term" value="P:DNA recombination"/>
    <property type="evidence" value="ECO:0007669"/>
    <property type="project" value="UniProtKB-KW"/>
</dbReference>
<keyword evidence="3 5" id="KW-0238">DNA-binding</keyword>
<dbReference type="Proteomes" id="UP000243297">
    <property type="component" value="Unassembled WGS sequence"/>
</dbReference>
<evidence type="ECO:0000256" key="1">
    <source>
        <dbReference type="ARBA" id="ARBA00008857"/>
    </source>
</evidence>
<dbReference type="SUPFAM" id="SSF56349">
    <property type="entry name" value="DNA breaking-rejoining enzymes"/>
    <property type="match status" value="1"/>
</dbReference>
<evidence type="ECO:0000259" key="7">
    <source>
        <dbReference type="PROSITE" id="PS51900"/>
    </source>
</evidence>
<name>A0A1T4PFW4_9FIRM</name>
<dbReference type="InterPro" id="IPR013762">
    <property type="entry name" value="Integrase-like_cat_sf"/>
</dbReference>
<dbReference type="STRING" id="118967.SAMN02745191_1998"/>
<dbReference type="EMBL" id="FUWY01000006">
    <property type="protein sequence ID" value="SJZ90369.1"/>
    <property type="molecule type" value="Genomic_DNA"/>
</dbReference>
<dbReference type="Pfam" id="PF02899">
    <property type="entry name" value="Phage_int_SAM_1"/>
    <property type="match status" value="1"/>
</dbReference>
<feature type="domain" description="Core-binding (CB)" evidence="7">
    <location>
        <begin position="1"/>
        <end position="85"/>
    </location>
</feature>
<dbReference type="AlphaFoldDB" id="A0A1T4PFW4"/>
<evidence type="ECO:0000313" key="8">
    <source>
        <dbReference type="EMBL" id="SJZ90369.1"/>
    </source>
</evidence>
<dbReference type="OrthoDB" id="9801717at2"/>
<dbReference type="PROSITE" id="PS51898">
    <property type="entry name" value="TYR_RECOMBINASE"/>
    <property type="match status" value="1"/>
</dbReference>
<dbReference type="PROSITE" id="PS51900">
    <property type="entry name" value="CB"/>
    <property type="match status" value="1"/>
</dbReference>
<dbReference type="InterPro" id="IPR010998">
    <property type="entry name" value="Integrase_recombinase_N"/>
</dbReference>
<evidence type="ECO:0000256" key="5">
    <source>
        <dbReference type="PROSITE-ProRule" id="PRU01248"/>
    </source>
</evidence>
<keyword evidence="9" id="KW-1185">Reference proteome</keyword>
<dbReference type="InterPro" id="IPR002104">
    <property type="entry name" value="Integrase_catalytic"/>
</dbReference>